<reference evidence="1 2" key="1">
    <citation type="submission" date="2020-08" db="EMBL/GenBank/DDBJ databases">
        <title>Genome Sequencing of Nocardia wallacei strain FMUON74 and assembly.</title>
        <authorList>
            <person name="Toyokawa M."/>
            <person name="Uesaka K."/>
        </authorList>
    </citation>
    <scope>NUCLEOTIDE SEQUENCE [LARGE SCALE GENOMIC DNA]</scope>
    <source>
        <strain evidence="1 2">FMUON74</strain>
    </source>
</reference>
<organism evidence="1 2">
    <name type="scientific">Nocardia wallacei</name>
    <dbReference type="NCBI Taxonomy" id="480035"/>
    <lineage>
        <taxon>Bacteria</taxon>
        <taxon>Bacillati</taxon>
        <taxon>Actinomycetota</taxon>
        <taxon>Actinomycetes</taxon>
        <taxon>Mycobacteriales</taxon>
        <taxon>Nocardiaceae</taxon>
        <taxon>Nocardia</taxon>
    </lineage>
</organism>
<dbReference type="EMBL" id="AP023396">
    <property type="protein sequence ID" value="BCK53782.1"/>
    <property type="molecule type" value="Genomic_DNA"/>
</dbReference>
<dbReference type="KEGG" id="nwl:NWFMUON74_15540"/>
<accession>A0A7G1KEU9</accession>
<sequence>MPNAGVVGTHEGADHTRRPANCRKVVPRGMFTTTTAAVAIAKPTAVTAVNDSPNSTAPQTAVVGAIRNIRELTRVTPIFSTRYQYKP</sequence>
<protein>
    <submittedName>
        <fullName evidence="1">Uncharacterized protein</fullName>
    </submittedName>
</protein>
<gene>
    <name evidence="1" type="ORF">NWFMUON74_15540</name>
</gene>
<evidence type="ECO:0000313" key="2">
    <source>
        <dbReference type="Proteomes" id="UP000516173"/>
    </source>
</evidence>
<name>A0A7G1KEU9_9NOCA</name>
<keyword evidence="2" id="KW-1185">Reference proteome</keyword>
<proteinExistence type="predicted"/>
<evidence type="ECO:0000313" key="1">
    <source>
        <dbReference type="EMBL" id="BCK53782.1"/>
    </source>
</evidence>
<dbReference type="AlphaFoldDB" id="A0A7G1KEU9"/>
<dbReference type="Proteomes" id="UP000516173">
    <property type="component" value="Chromosome"/>
</dbReference>